<evidence type="ECO:0000313" key="2">
    <source>
        <dbReference type="Proteomes" id="UP000824890"/>
    </source>
</evidence>
<feature type="non-terminal residue" evidence="1">
    <location>
        <position position="1"/>
    </location>
</feature>
<sequence>SYPSPKRQHLSEISTVEKKSNGIHIPLDLTLAILSRLPVKSLINYDKYCNMGSDGFVGYDSVEDQVFTLLGGPKKQQLRSLDIQGTWNLSLEATFIGLSIHAWDYLLQRKNRCTKE</sequence>
<name>A0ABQ8AJF7_BRANA</name>
<proteinExistence type="predicted"/>
<evidence type="ECO:0000313" key="1">
    <source>
        <dbReference type="EMBL" id="KAH0892654.1"/>
    </source>
</evidence>
<organism evidence="1 2">
    <name type="scientific">Brassica napus</name>
    <name type="common">Rape</name>
    <dbReference type="NCBI Taxonomy" id="3708"/>
    <lineage>
        <taxon>Eukaryota</taxon>
        <taxon>Viridiplantae</taxon>
        <taxon>Streptophyta</taxon>
        <taxon>Embryophyta</taxon>
        <taxon>Tracheophyta</taxon>
        <taxon>Spermatophyta</taxon>
        <taxon>Magnoliopsida</taxon>
        <taxon>eudicotyledons</taxon>
        <taxon>Gunneridae</taxon>
        <taxon>Pentapetalae</taxon>
        <taxon>rosids</taxon>
        <taxon>malvids</taxon>
        <taxon>Brassicales</taxon>
        <taxon>Brassicaceae</taxon>
        <taxon>Brassiceae</taxon>
        <taxon>Brassica</taxon>
    </lineage>
</organism>
<protein>
    <submittedName>
        <fullName evidence="1">Uncharacterized protein</fullName>
    </submittedName>
</protein>
<gene>
    <name evidence="1" type="ORF">HID58_055083</name>
</gene>
<dbReference type="Proteomes" id="UP000824890">
    <property type="component" value="Unassembled WGS sequence"/>
</dbReference>
<keyword evidence="2" id="KW-1185">Reference proteome</keyword>
<reference evidence="1 2" key="1">
    <citation type="submission" date="2021-05" db="EMBL/GenBank/DDBJ databases">
        <title>Genome Assembly of Synthetic Allotetraploid Brassica napus Reveals Homoeologous Exchanges between Subgenomes.</title>
        <authorList>
            <person name="Davis J.T."/>
        </authorList>
    </citation>
    <scope>NUCLEOTIDE SEQUENCE [LARGE SCALE GENOMIC DNA]</scope>
    <source>
        <strain evidence="2">cv. Da-Ae</strain>
        <tissue evidence="1">Seedling</tissue>
    </source>
</reference>
<dbReference type="EMBL" id="JAGKQM010000013">
    <property type="protein sequence ID" value="KAH0892654.1"/>
    <property type="molecule type" value="Genomic_DNA"/>
</dbReference>
<accession>A0ABQ8AJF7</accession>
<comment type="caution">
    <text evidence="1">The sequence shown here is derived from an EMBL/GenBank/DDBJ whole genome shotgun (WGS) entry which is preliminary data.</text>
</comment>